<accession>A0A7X2NUP8</accession>
<evidence type="ECO:0000259" key="6">
    <source>
        <dbReference type="PROSITE" id="PS51900"/>
    </source>
</evidence>
<dbReference type="Pfam" id="PF00589">
    <property type="entry name" value="Phage_integrase"/>
    <property type="match status" value="1"/>
</dbReference>
<organism evidence="7 8">
    <name type="scientific">Stecheria intestinalis</name>
    <dbReference type="NCBI Taxonomy" id="2606630"/>
    <lineage>
        <taxon>Bacteria</taxon>
        <taxon>Bacillati</taxon>
        <taxon>Bacillota</taxon>
        <taxon>Erysipelotrichia</taxon>
        <taxon>Erysipelotrichales</taxon>
        <taxon>Erysipelotrichaceae</taxon>
        <taxon>Stecheria</taxon>
    </lineage>
</organism>
<feature type="domain" description="Tyr recombinase" evidence="5">
    <location>
        <begin position="432"/>
        <end position="609"/>
    </location>
</feature>
<dbReference type="GO" id="GO:0006310">
    <property type="term" value="P:DNA recombination"/>
    <property type="evidence" value="ECO:0007669"/>
    <property type="project" value="UniProtKB-KW"/>
</dbReference>
<evidence type="ECO:0000313" key="7">
    <source>
        <dbReference type="EMBL" id="MSS59842.1"/>
    </source>
</evidence>
<evidence type="ECO:0000259" key="5">
    <source>
        <dbReference type="PROSITE" id="PS51898"/>
    </source>
</evidence>
<dbReference type="PROSITE" id="PS51900">
    <property type="entry name" value="CB"/>
    <property type="match status" value="2"/>
</dbReference>
<evidence type="ECO:0000313" key="8">
    <source>
        <dbReference type="Proteomes" id="UP000461880"/>
    </source>
</evidence>
<dbReference type="GO" id="GO:0015074">
    <property type="term" value="P:DNA integration"/>
    <property type="evidence" value="ECO:0007669"/>
    <property type="project" value="InterPro"/>
</dbReference>
<evidence type="ECO:0000256" key="3">
    <source>
        <dbReference type="ARBA" id="ARBA00023172"/>
    </source>
</evidence>
<name>A0A7X2NUP8_9FIRM</name>
<dbReference type="SUPFAM" id="SSF56349">
    <property type="entry name" value="DNA breaking-rejoining enzymes"/>
    <property type="match status" value="1"/>
</dbReference>
<feature type="domain" description="Core-binding (CB)" evidence="6">
    <location>
        <begin position="224"/>
        <end position="303"/>
    </location>
</feature>
<dbReference type="GO" id="GO:0003677">
    <property type="term" value="F:DNA binding"/>
    <property type="evidence" value="ECO:0007669"/>
    <property type="project" value="UniProtKB-UniRule"/>
</dbReference>
<comment type="similarity">
    <text evidence="1">Belongs to the 'phage' integrase family.</text>
</comment>
<keyword evidence="3" id="KW-0233">DNA recombination</keyword>
<dbReference type="InterPro" id="IPR050090">
    <property type="entry name" value="Tyrosine_recombinase_XerCD"/>
</dbReference>
<sequence length="626" mass="71775">MKKYDECVNTVMQFLTSNHYGSTAIYEHQNSYKRIKEWLISSGASCTPEALNACFEEHSGELIPSKQRQLKHALVQLIDVYETGSIRDQHVGFQICPYDQLTSVLKQEVDEFVSHCLSEGKRASYVKSLQGKCSDFILFLQNHGVTTIRQVTFDLILLYQSQNNSKSRCTRASKESAARMMLDFFAERGKCLHGHAEAMTILTRNQIVLDTYFIPADSMRPADHSLWETASSFQSALKKNRYSKSVYNYYYRSVVLLLIFLEKNDLALTKEIAELWFEHAKPLSGKSWKSMRRALYQFLHFADTGEIIPCQTTSPKPVKMIDTIPAWCRVEWEDFLAVLQRENRAQSTIEMYRSSISRFCLYFDKVGITGFDQLTPEILIGFNAQDKHETAEGKAAYNSRIRNFICYLEDKGIISNQWLHTAISSIHAPKTRIIDTLPEEAVENFWKVDQEAFTPMERRDYAISCLGLGMGIRSSDIVSLKIADIDWKKQQISFTQMKTGVSAVLPMPVHVGNAIYRYLQIRPQSSSENLFIPFRSPYDKVGRCVCQKALERFIGENKGFHITRRTFATALLRGQTKAAVISDSLGHRSEDTVFKYLHLDEQRTRQCAISLNQLGIFWPKEGAFYG</sequence>
<dbReference type="PANTHER" id="PTHR30349">
    <property type="entry name" value="PHAGE INTEGRASE-RELATED"/>
    <property type="match status" value="1"/>
</dbReference>
<dbReference type="AlphaFoldDB" id="A0A7X2NUP8"/>
<dbReference type="InterPro" id="IPR013762">
    <property type="entry name" value="Integrase-like_cat_sf"/>
</dbReference>
<dbReference type="PANTHER" id="PTHR30349:SF41">
    <property type="entry name" value="INTEGRASE_RECOMBINASE PROTEIN MJ0367-RELATED"/>
    <property type="match status" value="1"/>
</dbReference>
<dbReference type="Proteomes" id="UP000461880">
    <property type="component" value="Unassembled WGS sequence"/>
</dbReference>
<evidence type="ECO:0000256" key="2">
    <source>
        <dbReference type="ARBA" id="ARBA00023125"/>
    </source>
</evidence>
<dbReference type="InterPro" id="IPR011010">
    <property type="entry name" value="DNA_brk_join_enz"/>
</dbReference>
<dbReference type="Gene3D" id="1.10.443.10">
    <property type="entry name" value="Intergrase catalytic core"/>
    <property type="match status" value="1"/>
</dbReference>
<comment type="caution">
    <text evidence="7">The sequence shown here is derived from an EMBL/GenBank/DDBJ whole genome shotgun (WGS) entry which is preliminary data.</text>
</comment>
<dbReference type="EMBL" id="VUMN01000060">
    <property type="protein sequence ID" value="MSS59842.1"/>
    <property type="molecule type" value="Genomic_DNA"/>
</dbReference>
<evidence type="ECO:0000256" key="4">
    <source>
        <dbReference type="PROSITE-ProRule" id="PRU01248"/>
    </source>
</evidence>
<protein>
    <submittedName>
        <fullName evidence="7">Tyrosine-type recombinase/integrase</fullName>
    </submittedName>
</protein>
<dbReference type="InterPro" id="IPR044068">
    <property type="entry name" value="CB"/>
</dbReference>
<dbReference type="InterPro" id="IPR010998">
    <property type="entry name" value="Integrase_recombinase_N"/>
</dbReference>
<gene>
    <name evidence="7" type="ORF">FYJ51_13175</name>
</gene>
<evidence type="ECO:0000256" key="1">
    <source>
        <dbReference type="ARBA" id="ARBA00008857"/>
    </source>
</evidence>
<keyword evidence="2 4" id="KW-0238">DNA-binding</keyword>
<proteinExistence type="inferred from homology"/>
<keyword evidence="8" id="KW-1185">Reference proteome</keyword>
<dbReference type="RefSeq" id="WP_105304329.1">
    <property type="nucleotide sequence ID" value="NZ_JAQXPC010000108.1"/>
</dbReference>
<reference evidence="7 8" key="1">
    <citation type="submission" date="2019-08" db="EMBL/GenBank/DDBJ databases">
        <title>In-depth cultivation of the pig gut microbiome towards novel bacterial diversity and tailored functional studies.</title>
        <authorList>
            <person name="Wylensek D."/>
            <person name="Hitch T.C.A."/>
            <person name="Clavel T."/>
        </authorList>
    </citation>
    <scope>NUCLEOTIDE SEQUENCE [LARGE SCALE GENOMIC DNA]</scope>
    <source>
        <strain evidence="7 8">Oil+RF-744-GAM-WT-6</strain>
    </source>
</reference>
<dbReference type="InterPro" id="IPR002104">
    <property type="entry name" value="Integrase_catalytic"/>
</dbReference>
<feature type="domain" description="Core-binding (CB)" evidence="6">
    <location>
        <begin position="323"/>
        <end position="409"/>
    </location>
</feature>
<dbReference type="Gene3D" id="1.10.150.130">
    <property type="match status" value="2"/>
</dbReference>
<dbReference type="PROSITE" id="PS51898">
    <property type="entry name" value="TYR_RECOMBINASE"/>
    <property type="match status" value="1"/>
</dbReference>